<name>A0A2G9TCX4_TELCI</name>
<dbReference type="CDD" id="cd19855">
    <property type="entry name" value="DSRM_DHX9_rpt2"/>
    <property type="match status" value="1"/>
</dbReference>
<keyword evidence="1" id="KW-0694">RNA-binding</keyword>
<dbReference type="SMART" id="SM00358">
    <property type="entry name" value="DSRM"/>
    <property type="match status" value="1"/>
</dbReference>
<proteinExistence type="predicted"/>
<feature type="region of interest" description="Disordered" evidence="2">
    <location>
        <begin position="1"/>
        <end position="55"/>
    </location>
</feature>
<protein>
    <recommendedName>
        <fullName evidence="3">DRBM domain-containing protein</fullName>
    </recommendedName>
</protein>
<keyword evidence="5" id="KW-1185">Reference proteome</keyword>
<dbReference type="EMBL" id="KZ384005">
    <property type="protein sequence ID" value="PIO55829.1"/>
    <property type="molecule type" value="Genomic_DNA"/>
</dbReference>
<gene>
    <name evidence="4" type="ORF">TELCIR_22781</name>
</gene>
<dbReference type="Gene3D" id="3.30.160.20">
    <property type="match status" value="1"/>
</dbReference>
<dbReference type="Pfam" id="PF00035">
    <property type="entry name" value="dsrm"/>
    <property type="match status" value="1"/>
</dbReference>
<evidence type="ECO:0000256" key="1">
    <source>
        <dbReference type="PROSITE-ProRule" id="PRU00266"/>
    </source>
</evidence>
<dbReference type="InterPro" id="IPR014720">
    <property type="entry name" value="dsRBD_dom"/>
</dbReference>
<dbReference type="OrthoDB" id="5600252at2759"/>
<dbReference type="Proteomes" id="UP000230423">
    <property type="component" value="Unassembled WGS sequence"/>
</dbReference>
<sequence>ASSLQATTDTPESLEFGNNAPGSFFKTEASEENLSAEQQLGGANPPQWNRAPQSAHDKYVTQKAEEIAQSESVDLKAEIHGGWTMENSKKALNEFLQKTRQPPIAYNTQLKEANNCRTYVAEATIFVPQLRKPVSGRGQGSSKKVAESGCSMGIVRQLFHLGILAEYKGERKKTAASTLPEIPISIPPELADRVKNYVTSSGVEPVTIGPVENITAEAPKSLLTNCKLDQFPDSQ</sequence>
<accession>A0A2G9TCX4</accession>
<dbReference type="GO" id="GO:0003725">
    <property type="term" value="F:double-stranded RNA binding"/>
    <property type="evidence" value="ECO:0007669"/>
    <property type="project" value="InterPro"/>
</dbReference>
<feature type="non-terminal residue" evidence="4">
    <location>
        <position position="235"/>
    </location>
</feature>
<feature type="domain" description="DRBM" evidence="3">
    <location>
        <begin position="87"/>
        <end position="160"/>
    </location>
</feature>
<dbReference type="InterPro" id="IPR044446">
    <property type="entry name" value="DHX9_DSRM_2"/>
</dbReference>
<reference evidence="4 5" key="1">
    <citation type="submission" date="2015-09" db="EMBL/GenBank/DDBJ databases">
        <title>Draft genome of the parasitic nematode Teladorsagia circumcincta isolate WARC Sus (inbred).</title>
        <authorList>
            <person name="Mitreva M."/>
        </authorList>
    </citation>
    <scope>NUCLEOTIDE SEQUENCE [LARGE SCALE GENOMIC DNA]</scope>
    <source>
        <strain evidence="4 5">S</strain>
    </source>
</reference>
<evidence type="ECO:0000259" key="3">
    <source>
        <dbReference type="PROSITE" id="PS50137"/>
    </source>
</evidence>
<feature type="compositionally biased region" description="Polar residues" evidence="2">
    <location>
        <begin position="1"/>
        <end position="11"/>
    </location>
</feature>
<dbReference type="FunFam" id="3.30.160.20:FF:000028">
    <property type="entry name" value="ATP-dependent RNA helicase A"/>
    <property type="match status" value="1"/>
</dbReference>
<feature type="non-terminal residue" evidence="4">
    <location>
        <position position="1"/>
    </location>
</feature>
<evidence type="ECO:0000313" key="5">
    <source>
        <dbReference type="Proteomes" id="UP000230423"/>
    </source>
</evidence>
<dbReference type="SUPFAM" id="SSF54768">
    <property type="entry name" value="dsRNA-binding domain-like"/>
    <property type="match status" value="1"/>
</dbReference>
<dbReference type="PROSITE" id="PS50137">
    <property type="entry name" value="DS_RBD"/>
    <property type="match status" value="1"/>
</dbReference>
<organism evidence="4 5">
    <name type="scientific">Teladorsagia circumcincta</name>
    <name type="common">Brown stomach worm</name>
    <name type="synonym">Ostertagia circumcincta</name>
    <dbReference type="NCBI Taxonomy" id="45464"/>
    <lineage>
        <taxon>Eukaryota</taxon>
        <taxon>Metazoa</taxon>
        <taxon>Ecdysozoa</taxon>
        <taxon>Nematoda</taxon>
        <taxon>Chromadorea</taxon>
        <taxon>Rhabditida</taxon>
        <taxon>Rhabditina</taxon>
        <taxon>Rhabditomorpha</taxon>
        <taxon>Strongyloidea</taxon>
        <taxon>Trichostrongylidae</taxon>
        <taxon>Teladorsagia</taxon>
    </lineage>
</organism>
<dbReference type="AlphaFoldDB" id="A0A2G9TCX4"/>
<evidence type="ECO:0000256" key="2">
    <source>
        <dbReference type="SAM" id="MobiDB-lite"/>
    </source>
</evidence>
<evidence type="ECO:0000313" key="4">
    <source>
        <dbReference type="EMBL" id="PIO55829.1"/>
    </source>
</evidence>